<feature type="transmembrane region" description="Helical" evidence="1">
    <location>
        <begin position="120"/>
        <end position="145"/>
    </location>
</feature>
<dbReference type="Proteomes" id="UP000327039">
    <property type="component" value="Unassembled WGS sequence"/>
</dbReference>
<dbReference type="OrthoDB" id="3402079at2"/>
<keyword evidence="1" id="KW-0812">Transmembrane</keyword>
<dbReference type="EMBL" id="VYRZ01000001">
    <property type="protein sequence ID" value="KAA9089652.1"/>
    <property type="molecule type" value="Genomic_DNA"/>
</dbReference>
<feature type="transmembrane region" description="Helical" evidence="1">
    <location>
        <begin position="92"/>
        <end position="114"/>
    </location>
</feature>
<protein>
    <submittedName>
        <fullName evidence="2">DUF624 domain-containing protein</fullName>
    </submittedName>
</protein>
<sequence>MKRISHNTYATVFGVAYLGLMTNLLLLASCLPFVVLLVITDPALSWPMLAVVAPLCAPGITAAFATFRAHGEGENRVVRTFLRSWKRSWRKAMLLGVVVTAGLVVVLVDVRFFAPLQAGVAVVPVLAVLTVVLLAGALVAFAALAEEPDAGLRRIARASLYLSVRRWWLSLVSLAVIALQAGLFVTMPAIALGLTAAPALYLAWANARYILRPVLGDPEPARARPAHHSV</sequence>
<feature type="transmembrane region" description="Helical" evidence="1">
    <location>
        <begin position="12"/>
        <end position="39"/>
    </location>
</feature>
<keyword evidence="1" id="KW-0472">Membrane</keyword>
<keyword evidence="1" id="KW-1133">Transmembrane helix</keyword>
<gene>
    <name evidence="2" type="ORF">F6B42_04055</name>
</gene>
<proteinExistence type="predicted"/>
<feature type="transmembrane region" description="Helical" evidence="1">
    <location>
        <begin position="189"/>
        <end position="207"/>
    </location>
</feature>
<reference evidence="3" key="1">
    <citation type="submission" date="2019-09" db="EMBL/GenBank/DDBJ databases">
        <title>Mumia zhuanghuii sp. nov. isolated from the intestinal contents of plateau pika (Ochotona curzoniae) in the Qinghai-Tibet plateau of China.</title>
        <authorList>
            <person name="Tian Z."/>
        </authorList>
    </citation>
    <scope>NUCLEOTIDE SEQUENCE [LARGE SCALE GENOMIC DNA]</scope>
    <source>
        <strain evidence="3">DSM 25564</strain>
    </source>
</reference>
<accession>A0A5J5IXV4</accession>
<evidence type="ECO:0000256" key="1">
    <source>
        <dbReference type="SAM" id="Phobius"/>
    </source>
</evidence>
<dbReference type="Pfam" id="PF04854">
    <property type="entry name" value="DUF624"/>
    <property type="match status" value="1"/>
</dbReference>
<dbReference type="RefSeq" id="WP_150418283.1">
    <property type="nucleotide sequence ID" value="NZ_VYRZ01000001.1"/>
</dbReference>
<dbReference type="AlphaFoldDB" id="A0A5J5IXV4"/>
<keyword evidence="3" id="KW-1185">Reference proteome</keyword>
<feature type="transmembrane region" description="Helical" evidence="1">
    <location>
        <begin position="166"/>
        <end position="183"/>
    </location>
</feature>
<dbReference type="InterPro" id="IPR006938">
    <property type="entry name" value="DUF624"/>
</dbReference>
<comment type="caution">
    <text evidence="2">The sequence shown here is derived from an EMBL/GenBank/DDBJ whole genome shotgun (WGS) entry which is preliminary data.</text>
</comment>
<evidence type="ECO:0000313" key="2">
    <source>
        <dbReference type="EMBL" id="KAA9089652.1"/>
    </source>
</evidence>
<dbReference type="PROSITE" id="PS51257">
    <property type="entry name" value="PROKAR_LIPOPROTEIN"/>
    <property type="match status" value="1"/>
</dbReference>
<organism evidence="2 3">
    <name type="scientific">Microbacterium radiodurans</name>
    <dbReference type="NCBI Taxonomy" id="661398"/>
    <lineage>
        <taxon>Bacteria</taxon>
        <taxon>Bacillati</taxon>
        <taxon>Actinomycetota</taxon>
        <taxon>Actinomycetes</taxon>
        <taxon>Micrococcales</taxon>
        <taxon>Microbacteriaceae</taxon>
        <taxon>Microbacterium</taxon>
    </lineage>
</organism>
<evidence type="ECO:0000313" key="3">
    <source>
        <dbReference type="Proteomes" id="UP000327039"/>
    </source>
</evidence>
<name>A0A5J5IXV4_9MICO</name>
<feature type="transmembrane region" description="Helical" evidence="1">
    <location>
        <begin position="45"/>
        <end position="71"/>
    </location>
</feature>